<dbReference type="PANTHER" id="PTHR42788">
    <property type="entry name" value="TAURINE IMPORT ATP-BINDING PROTEIN-RELATED"/>
    <property type="match status" value="1"/>
</dbReference>
<organism evidence="6 7">
    <name type="scientific">Arsenicicoccus cauae</name>
    <dbReference type="NCBI Taxonomy" id="2663847"/>
    <lineage>
        <taxon>Bacteria</taxon>
        <taxon>Bacillati</taxon>
        <taxon>Actinomycetota</taxon>
        <taxon>Actinomycetes</taxon>
        <taxon>Micrococcales</taxon>
        <taxon>Intrasporangiaceae</taxon>
        <taxon>Arsenicicoccus</taxon>
    </lineage>
</organism>
<evidence type="ECO:0000313" key="6">
    <source>
        <dbReference type="EMBL" id="MTB71614.1"/>
    </source>
</evidence>
<dbReference type="EMBL" id="WLVL01000023">
    <property type="protein sequence ID" value="MTB71614.1"/>
    <property type="molecule type" value="Genomic_DNA"/>
</dbReference>
<dbReference type="InterPro" id="IPR017871">
    <property type="entry name" value="ABC_transporter-like_CS"/>
</dbReference>
<accession>A0A6I3I5Z6</accession>
<feature type="compositionally biased region" description="Basic residues" evidence="4">
    <location>
        <begin position="19"/>
        <end position="43"/>
    </location>
</feature>
<evidence type="ECO:0000256" key="4">
    <source>
        <dbReference type="SAM" id="MobiDB-lite"/>
    </source>
</evidence>
<feature type="region of interest" description="Disordered" evidence="4">
    <location>
        <begin position="1"/>
        <end position="88"/>
    </location>
</feature>
<keyword evidence="2" id="KW-0547">Nucleotide-binding</keyword>
<dbReference type="SUPFAM" id="SSF52540">
    <property type="entry name" value="P-loop containing nucleoside triphosphate hydrolases"/>
    <property type="match status" value="1"/>
</dbReference>
<dbReference type="GO" id="GO:0016887">
    <property type="term" value="F:ATP hydrolysis activity"/>
    <property type="evidence" value="ECO:0007669"/>
    <property type="project" value="InterPro"/>
</dbReference>
<proteinExistence type="predicted"/>
<dbReference type="Proteomes" id="UP000431092">
    <property type="component" value="Unassembled WGS sequence"/>
</dbReference>
<dbReference type="InterPro" id="IPR027417">
    <property type="entry name" value="P-loop_NTPase"/>
</dbReference>
<dbReference type="AlphaFoldDB" id="A0A6I3I5Z6"/>
<dbReference type="PANTHER" id="PTHR42788:SF19">
    <property type="entry name" value="ALIPHATIC SULFONATES IMPORT ATP-BINDING PROTEIN SSUB 2"/>
    <property type="match status" value="1"/>
</dbReference>
<evidence type="ECO:0000256" key="2">
    <source>
        <dbReference type="ARBA" id="ARBA00022741"/>
    </source>
</evidence>
<protein>
    <submittedName>
        <fullName evidence="6">ATP-binding cassette domain-containing protein</fullName>
    </submittedName>
</protein>
<dbReference type="PROSITE" id="PS00211">
    <property type="entry name" value="ABC_TRANSPORTER_1"/>
    <property type="match status" value="1"/>
</dbReference>
<evidence type="ECO:0000256" key="3">
    <source>
        <dbReference type="ARBA" id="ARBA00022840"/>
    </source>
</evidence>
<dbReference type="InterPro" id="IPR003593">
    <property type="entry name" value="AAA+_ATPase"/>
</dbReference>
<feature type="region of interest" description="Disordered" evidence="4">
    <location>
        <begin position="341"/>
        <end position="364"/>
    </location>
</feature>
<keyword evidence="7" id="KW-1185">Reference proteome</keyword>
<gene>
    <name evidence="6" type="ORF">GGG17_06450</name>
</gene>
<evidence type="ECO:0000256" key="1">
    <source>
        <dbReference type="ARBA" id="ARBA00022448"/>
    </source>
</evidence>
<dbReference type="SMART" id="SM00382">
    <property type="entry name" value="AAA"/>
    <property type="match status" value="1"/>
</dbReference>
<keyword evidence="1" id="KW-0813">Transport</keyword>
<dbReference type="GO" id="GO:0005524">
    <property type="term" value="F:ATP binding"/>
    <property type="evidence" value="ECO:0007669"/>
    <property type="project" value="UniProtKB-KW"/>
</dbReference>
<dbReference type="PROSITE" id="PS50893">
    <property type="entry name" value="ABC_TRANSPORTER_2"/>
    <property type="match status" value="1"/>
</dbReference>
<name>A0A6I3I5Z6_9MICO</name>
<dbReference type="Gene3D" id="3.40.50.300">
    <property type="entry name" value="P-loop containing nucleotide triphosphate hydrolases"/>
    <property type="match status" value="1"/>
</dbReference>
<keyword evidence="3 6" id="KW-0067">ATP-binding</keyword>
<dbReference type="Pfam" id="PF00005">
    <property type="entry name" value="ABC_tran"/>
    <property type="match status" value="1"/>
</dbReference>
<reference evidence="6 7" key="1">
    <citation type="submission" date="2019-11" db="EMBL/GenBank/DDBJ databases">
        <title>Whole genome sequencing identifies a novel species of the genus Arsenicicoccus isolated from human blood.</title>
        <authorList>
            <person name="Jeong J.H."/>
            <person name="Kweon O.J."/>
            <person name="Kim H.R."/>
            <person name="Kim T.-H."/>
            <person name="Ha S.-M."/>
            <person name="Lee M.-K."/>
        </authorList>
    </citation>
    <scope>NUCLEOTIDE SEQUENCE [LARGE SCALE GENOMIC DNA]</scope>
    <source>
        <strain evidence="6 7">MKL-02</strain>
    </source>
</reference>
<sequence length="364" mass="38798">MLRGRRPGRGRTPGDPRPRPRGARAPGPRRRGRAALAGGRRRPGGRDPARAAAPAARREPRVPGRDAAGGDPRGRRGLRRDQHRLAPVAGGRLPARPVALGRTPAVGALLVQLTDVAVTYGSRVAVRRVDLDVEHGRQLALLGPSGAGKSTLLHLLAGELHPSAGAVHRPGTPRIGMVFQQARLMPWLTVRDNLALGHAYAANADVRDAPLVDELLDLLGLTAHADAYPDQLSGGQAQRVALGRALAVRPDLLLLDEPFSALDPATRGELQGWLRRHLTERGLSSVVVTHDIDEALLVADDVVVLRAGGTVARRWSITPATNHVTAASHPLRAQVRAAYDEPAHDNGAPEPGSDRGRHGRRIHV</sequence>
<comment type="caution">
    <text evidence="6">The sequence shown here is derived from an EMBL/GenBank/DDBJ whole genome shotgun (WGS) entry which is preliminary data.</text>
</comment>
<feature type="domain" description="ABC transporter" evidence="5">
    <location>
        <begin position="111"/>
        <end position="332"/>
    </location>
</feature>
<dbReference type="InterPro" id="IPR050166">
    <property type="entry name" value="ABC_transporter_ATP-bind"/>
</dbReference>
<evidence type="ECO:0000259" key="5">
    <source>
        <dbReference type="PROSITE" id="PS50893"/>
    </source>
</evidence>
<evidence type="ECO:0000313" key="7">
    <source>
        <dbReference type="Proteomes" id="UP000431092"/>
    </source>
</evidence>
<dbReference type="InterPro" id="IPR003439">
    <property type="entry name" value="ABC_transporter-like_ATP-bd"/>
</dbReference>